<dbReference type="AlphaFoldDB" id="A0A415FPR0"/>
<sequence>MAGDYTVTEGNIAGYHAKGNVTSVPISITRADMWSAFDKGQTATYEASFTNVKETVAALPLSGASEGRTWLVVAGVTALVLLLAGIVGLALIGRGRP</sequence>
<evidence type="ECO:0000313" key="3">
    <source>
        <dbReference type="Proteomes" id="UP000285262"/>
    </source>
</evidence>
<evidence type="ECO:0000313" key="2">
    <source>
        <dbReference type="EMBL" id="RHK24899.1"/>
    </source>
</evidence>
<accession>A0A415FPR0</accession>
<comment type="caution">
    <text evidence="2">The sequence shown here is derived from an EMBL/GenBank/DDBJ whole genome shotgun (WGS) entry which is preliminary data.</text>
</comment>
<feature type="transmembrane region" description="Helical" evidence="1">
    <location>
        <begin position="70"/>
        <end position="92"/>
    </location>
</feature>
<keyword evidence="1" id="KW-1133">Transmembrane helix</keyword>
<keyword evidence="1" id="KW-0472">Membrane</keyword>
<dbReference type="EMBL" id="QRNG01000013">
    <property type="protein sequence ID" value="RHK24899.1"/>
    <property type="molecule type" value="Genomic_DNA"/>
</dbReference>
<evidence type="ECO:0000256" key="1">
    <source>
        <dbReference type="SAM" id="Phobius"/>
    </source>
</evidence>
<name>A0A415FPR0_BIFAD</name>
<reference evidence="2 3" key="1">
    <citation type="submission" date="2018-08" db="EMBL/GenBank/DDBJ databases">
        <title>A genome reference for cultivated species of the human gut microbiota.</title>
        <authorList>
            <person name="Zou Y."/>
            <person name="Xue W."/>
            <person name="Luo G."/>
        </authorList>
    </citation>
    <scope>NUCLEOTIDE SEQUENCE [LARGE SCALE GENOMIC DNA]</scope>
    <source>
        <strain evidence="2 3">AF45-19</strain>
    </source>
</reference>
<proteinExistence type="predicted"/>
<organism evidence="2 3">
    <name type="scientific">Bifidobacterium adolescentis</name>
    <dbReference type="NCBI Taxonomy" id="1680"/>
    <lineage>
        <taxon>Bacteria</taxon>
        <taxon>Bacillati</taxon>
        <taxon>Actinomycetota</taxon>
        <taxon>Actinomycetes</taxon>
        <taxon>Bifidobacteriales</taxon>
        <taxon>Bifidobacteriaceae</taxon>
        <taxon>Bifidobacterium</taxon>
    </lineage>
</organism>
<gene>
    <name evidence="2" type="ORF">DW072_07385</name>
</gene>
<keyword evidence="1" id="KW-0812">Transmembrane</keyword>
<protein>
    <submittedName>
        <fullName evidence="2">Uncharacterized protein</fullName>
    </submittedName>
</protein>
<dbReference type="Proteomes" id="UP000285262">
    <property type="component" value="Unassembled WGS sequence"/>
</dbReference>